<dbReference type="AlphaFoldDB" id="A0AAX2EY32"/>
<dbReference type="Proteomes" id="UP000198760">
    <property type="component" value="Unassembled WGS sequence"/>
</dbReference>
<protein>
    <submittedName>
        <fullName evidence="1">Uncharacterized protein</fullName>
    </submittedName>
</protein>
<evidence type="ECO:0000313" key="3">
    <source>
        <dbReference type="Proteomes" id="UP000198760"/>
    </source>
</evidence>
<dbReference type="Proteomes" id="UP000199173">
    <property type="component" value="Unassembled WGS sequence"/>
</dbReference>
<evidence type="ECO:0000313" key="2">
    <source>
        <dbReference type="EMBL" id="SFU06082.1"/>
    </source>
</evidence>
<proteinExistence type="predicted"/>
<evidence type="ECO:0000313" key="4">
    <source>
        <dbReference type="Proteomes" id="UP000199173"/>
    </source>
</evidence>
<keyword evidence="3" id="KW-1185">Reference proteome</keyword>
<reference evidence="3 4" key="1">
    <citation type="submission" date="2016-10" db="EMBL/GenBank/DDBJ databases">
        <authorList>
            <person name="Varghese N."/>
            <person name="Submissions S."/>
        </authorList>
    </citation>
    <scope>NUCLEOTIDE SEQUENCE [LARGE SCALE GENOMIC DNA]</scope>
    <source>
        <strain evidence="2 3">NFIX06</strain>
        <strain evidence="1 4">NFIX08</strain>
    </source>
</reference>
<dbReference type="EMBL" id="FOYJ01000013">
    <property type="protein sequence ID" value="SFR24976.1"/>
    <property type="molecule type" value="Genomic_DNA"/>
</dbReference>
<name>A0AAX2EY32_9ENTR</name>
<evidence type="ECO:0000313" key="1">
    <source>
        <dbReference type="EMBL" id="SFR24976.1"/>
    </source>
</evidence>
<dbReference type="EMBL" id="FPAV01000011">
    <property type="protein sequence ID" value="SFU06082.1"/>
    <property type="molecule type" value="Genomic_DNA"/>
</dbReference>
<accession>A0AAX2EY32</accession>
<sequence length="141" mass="16499">MLRIDESEFPLVWLIQVDQMENRSSQSEAYDNSFIQLEKILGKKIPFVIISATEFEDEEQHEHSKEEKMKLALWLKKNKANVKKYIIAQIQIVPENKQSIILKGFAKTFSKFWGYPMLIVSDKENAIVKANNLLNNIKQQD</sequence>
<dbReference type="RefSeq" id="WP_072440345.1">
    <property type="nucleotide sequence ID" value="NZ_FONC01000010.1"/>
</dbReference>
<comment type="caution">
    <text evidence="1">The sequence shown here is derived from an EMBL/GenBank/DDBJ whole genome shotgun (WGS) entry which is preliminary data.</text>
</comment>
<gene>
    <name evidence="2" type="ORF">SAMN03159428_03781</name>
    <name evidence="1" type="ORF">SAMN03159514_04508</name>
</gene>
<organism evidence="1 4">
    <name type="scientific">Kosakonia radicincitans</name>
    <dbReference type="NCBI Taxonomy" id="283686"/>
    <lineage>
        <taxon>Bacteria</taxon>
        <taxon>Pseudomonadati</taxon>
        <taxon>Pseudomonadota</taxon>
        <taxon>Gammaproteobacteria</taxon>
        <taxon>Enterobacterales</taxon>
        <taxon>Enterobacteriaceae</taxon>
        <taxon>Kosakonia</taxon>
    </lineage>
</organism>